<organism evidence="2 3">
    <name type="scientific">Penicillium alfredii</name>
    <dbReference type="NCBI Taxonomy" id="1506179"/>
    <lineage>
        <taxon>Eukaryota</taxon>
        <taxon>Fungi</taxon>
        <taxon>Dikarya</taxon>
        <taxon>Ascomycota</taxon>
        <taxon>Pezizomycotina</taxon>
        <taxon>Eurotiomycetes</taxon>
        <taxon>Eurotiomycetidae</taxon>
        <taxon>Eurotiales</taxon>
        <taxon>Aspergillaceae</taxon>
        <taxon>Penicillium</taxon>
    </lineage>
</organism>
<proteinExistence type="predicted"/>
<evidence type="ECO:0000256" key="1">
    <source>
        <dbReference type="SAM" id="MobiDB-lite"/>
    </source>
</evidence>
<sequence>MPNKATSSSKTDKPQDAKWGIKGVVKTLQQLYNSAESAKNKILRDLDETVRRGLQEEKKNKKKEKENEQSSKKT</sequence>
<name>A0A9W9K7W5_9EURO</name>
<feature type="region of interest" description="Disordered" evidence="1">
    <location>
        <begin position="52"/>
        <end position="74"/>
    </location>
</feature>
<dbReference type="Proteomes" id="UP001141434">
    <property type="component" value="Unassembled WGS sequence"/>
</dbReference>
<evidence type="ECO:0000313" key="3">
    <source>
        <dbReference type="Proteomes" id="UP001141434"/>
    </source>
</evidence>
<keyword evidence="3" id="KW-1185">Reference proteome</keyword>
<accession>A0A9W9K7W5</accession>
<comment type="caution">
    <text evidence="2">The sequence shown here is derived from an EMBL/GenBank/DDBJ whole genome shotgun (WGS) entry which is preliminary data.</text>
</comment>
<protein>
    <submittedName>
        <fullName evidence="2">Uncharacterized protein</fullName>
    </submittedName>
</protein>
<evidence type="ECO:0000313" key="2">
    <source>
        <dbReference type="EMBL" id="KAJ5095402.1"/>
    </source>
</evidence>
<reference evidence="2" key="2">
    <citation type="journal article" date="2023" name="IMA Fungus">
        <title>Comparative genomic study of the Penicillium genus elucidates a diverse pangenome and 15 lateral gene transfer events.</title>
        <authorList>
            <person name="Petersen C."/>
            <person name="Sorensen T."/>
            <person name="Nielsen M.R."/>
            <person name="Sondergaard T.E."/>
            <person name="Sorensen J.L."/>
            <person name="Fitzpatrick D.A."/>
            <person name="Frisvad J.C."/>
            <person name="Nielsen K.L."/>
        </authorList>
    </citation>
    <scope>NUCLEOTIDE SEQUENCE</scope>
    <source>
        <strain evidence="2">IBT 34128</strain>
    </source>
</reference>
<dbReference type="AlphaFoldDB" id="A0A9W9K7W5"/>
<dbReference type="GeneID" id="81394508"/>
<dbReference type="RefSeq" id="XP_056510953.1">
    <property type="nucleotide sequence ID" value="XM_056655340.1"/>
</dbReference>
<gene>
    <name evidence="2" type="ORF">NUU61_004758</name>
</gene>
<dbReference type="EMBL" id="JAPMSZ010000007">
    <property type="protein sequence ID" value="KAJ5095402.1"/>
    <property type="molecule type" value="Genomic_DNA"/>
</dbReference>
<feature type="region of interest" description="Disordered" evidence="1">
    <location>
        <begin position="1"/>
        <end position="20"/>
    </location>
</feature>
<reference evidence="2" key="1">
    <citation type="submission" date="2022-11" db="EMBL/GenBank/DDBJ databases">
        <authorList>
            <person name="Petersen C."/>
        </authorList>
    </citation>
    <scope>NUCLEOTIDE SEQUENCE</scope>
    <source>
        <strain evidence="2">IBT 34128</strain>
    </source>
</reference>